<protein>
    <submittedName>
        <fullName evidence="4">ABC transporter, ATP-binding protein</fullName>
    </submittedName>
</protein>
<dbReference type="InterPro" id="IPR003593">
    <property type="entry name" value="AAA+_ATPase"/>
</dbReference>
<dbReference type="PATRIC" id="fig|199.248.peg.645"/>
<dbReference type="PANTHER" id="PTHR42734">
    <property type="entry name" value="METAL TRANSPORT SYSTEM ATP-BINDING PROTEIN TM_0124-RELATED"/>
    <property type="match status" value="1"/>
</dbReference>
<organism evidence="4 5">
    <name type="scientific">Campylobacter concisus</name>
    <dbReference type="NCBI Taxonomy" id="199"/>
    <lineage>
        <taxon>Bacteria</taxon>
        <taxon>Pseudomonadati</taxon>
        <taxon>Campylobacterota</taxon>
        <taxon>Epsilonproteobacteria</taxon>
        <taxon>Campylobacterales</taxon>
        <taxon>Campylobacteraceae</taxon>
        <taxon>Campylobacter</taxon>
    </lineage>
</organism>
<dbReference type="KEGG" id="ccoc:CCON33237_0615"/>
<evidence type="ECO:0000256" key="1">
    <source>
        <dbReference type="ARBA" id="ARBA00022448"/>
    </source>
</evidence>
<dbReference type="InterPro" id="IPR050153">
    <property type="entry name" value="Metal_Ion_Import_ABC"/>
</dbReference>
<dbReference type="PANTHER" id="PTHR42734:SF19">
    <property type="entry name" value="IRON COMPOUNDS ABC TRANSPORTER, ATP-BINDING PROTEIN"/>
    <property type="match status" value="1"/>
</dbReference>
<evidence type="ECO:0000313" key="5">
    <source>
        <dbReference type="Proteomes" id="UP000066049"/>
    </source>
</evidence>
<gene>
    <name evidence="4" type="ORF">CCON33237_0615</name>
</gene>
<dbReference type="RefSeq" id="WP_054196354.1">
    <property type="nucleotide sequence ID" value="NZ_CABMKQ010000019.1"/>
</dbReference>
<dbReference type="CDD" id="cd03214">
    <property type="entry name" value="ABC_Iron-Siderophores_B12_Hemin"/>
    <property type="match status" value="1"/>
</dbReference>
<evidence type="ECO:0000256" key="3">
    <source>
        <dbReference type="ARBA" id="ARBA00022840"/>
    </source>
</evidence>
<dbReference type="FunFam" id="3.40.50.300:FF:000134">
    <property type="entry name" value="Iron-enterobactin ABC transporter ATP-binding protein"/>
    <property type="match status" value="1"/>
</dbReference>
<dbReference type="Proteomes" id="UP000066049">
    <property type="component" value="Chromosome"/>
</dbReference>
<keyword evidence="3 4" id="KW-0067">ATP-binding</keyword>
<dbReference type="PROSITE" id="PS50893">
    <property type="entry name" value="ABC_TRANSPORTER_2"/>
    <property type="match status" value="1"/>
</dbReference>
<dbReference type="AlphaFoldDB" id="A0A0M5ME96"/>
<keyword evidence="2" id="KW-0547">Nucleotide-binding</keyword>
<dbReference type="EMBL" id="CP012541">
    <property type="protein sequence ID" value="ALF47313.1"/>
    <property type="molecule type" value="Genomic_DNA"/>
</dbReference>
<dbReference type="InterPro" id="IPR027417">
    <property type="entry name" value="P-loop_NTPase"/>
</dbReference>
<dbReference type="Pfam" id="PF00005">
    <property type="entry name" value="ABC_tran"/>
    <property type="match status" value="1"/>
</dbReference>
<dbReference type="SMART" id="SM00382">
    <property type="entry name" value="AAA"/>
    <property type="match status" value="1"/>
</dbReference>
<name>A0A0M5ME96_9BACT</name>
<dbReference type="Gene3D" id="3.40.50.300">
    <property type="entry name" value="P-loop containing nucleotide triphosphate hydrolases"/>
    <property type="match status" value="1"/>
</dbReference>
<evidence type="ECO:0000313" key="4">
    <source>
        <dbReference type="EMBL" id="ALF47313.1"/>
    </source>
</evidence>
<proteinExistence type="predicted"/>
<dbReference type="GeneID" id="28662289"/>
<evidence type="ECO:0000256" key="2">
    <source>
        <dbReference type="ARBA" id="ARBA00022741"/>
    </source>
</evidence>
<sequence length="257" mass="28453">MLEVRNLNFSYPNGAGKLENVNLKIGAGEILTILGRNGAGKSTTLGLISGSLKPVSGEIFLDGKNVDSLSNKERAKIMAYVAQSEVTEYDYTGLEFITMGRAAHLGIFARPSKEDEEIARIYTKKLEIEHLEEKFITQMSGGQKQMCMIARAMAAQPKMIIFDEPTSALDYGNQYKFLRTLKWLKEIGYSVVLTTHNPDFAVLLGGYVALVKGDGEVGFGTVDEIIRSENLSKLYGLNLNVSYIDEVKRECCLTYPL</sequence>
<keyword evidence="1" id="KW-0813">Transport</keyword>
<accession>A0A0M5ME96</accession>
<reference evidence="5" key="1">
    <citation type="submission" date="2015-08" db="EMBL/GenBank/DDBJ databases">
        <title>Comparative genomics of the Campylobacter concisus group.</title>
        <authorList>
            <person name="Miller W.G."/>
            <person name="Yee E."/>
            <person name="Chapman M.H."/>
            <person name="Huynh S."/>
            <person name="Bono J.L."/>
            <person name="On S.L.W."/>
            <person name="St Leger J."/>
            <person name="Foster G."/>
            <person name="Parker C.T."/>
        </authorList>
    </citation>
    <scope>NUCLEOTIDE SEQUENCE [LARGE SCALE GENOMIC DNA]</scope>
    <source>
        <strain evidence="5">ATCC 33237</strain>
    </source>
</reference>
<dbReference type="InterPro" id="IPR003439">
    <property type="entry name" value="ABC_transporter-like_ATP-bd"/>
</dbReference>
<dbReference type="SUPFAM" id="SSF52540">
    <property type="entry name" value="P-loop containing nucleoside triphosphate hydrolases"/>
    <property type="match status" value="1"/>
</dbReference>
<dbReference type="GO" id="GO:0016887">
    <property type="term" value="F:ATP hydrolysis activity"/>
    <property type="evidence" value="ECO:0007669"/>
    <property type="project" value="InterPro"/>
</dbReference>
<dbReference type="GO" id="GO:0005524">
    <property type="term" value="F:ATP binding"/>
    <property type="evidence" value="ECO:0007669"/>
    <property type="project" value="UniProtKB-KW"/>
</dbReference>